<evidence type="ECO:0000256" key="2">
    <source>
        <dbReference type="ARBA" id="ARBA00007193"/>
    </source>
</evidence>
<comment type="subcellular location">
    <subcellularLocation>
        <location evidence="1">Membrane</location>
        <topology evidence="1">Multi-pass membrane protein</topology>
    </subcellularLocation>
</comment>
<keyword evidence="7" id="KW-0915">Sodium</keyword>
<evidence type="ECO:0000256" key="7">
    <source>
        <dbReference type="ARBA" id="ARBA00023053"/>
    </source>
</evidence>
<dbReference type="FunCoup" id="B4KT27">
    <property type="interactions" value="11"/>
</dbReference>
<protein>
    <recommendedName>
        <fullName evidence="16">Pickpocket protein 28</fullName>
    </recommendedName>
</protein>
<proteinExistence type="inferred from homology"/>
<keyword evidence="3 12" id="KW-0813">Transport</keyword>
<keyword evidence="5 12" id="KW-0812">Transmembrane</keyword>
<feature type="transmembrane region" description="Helical" evidence="13">
    <location>
        <begin position="499"/>
        <end position="520"/>
    </location>
</feature>
<dbReference type="KEGG" id="dmo:Dmoj_GI20562"/>
<feature type="transmembrane region" description="Helical" evidence="13">
    <location>
        <begin position="66"/>
        <end position="87"/>
    </location>
</feature>
<organism evidence="14 15">
    <name type="scientific">Drosophila mojavensis</name>
    <name type="common">Fruit fly</name>
    <dbReference type="NCBI Taxonomy" id="7230"/>
    <lineage>
        <taxon>Eukaryota</taxon>
        <taxon>Metazoa</taxon>
        <taxon>Ecdysozoa</taxon>
        <taxon>Arthropoda</taxon>
        <taxon>Hexapoda</taxon>
        <taxon>Insecta</taxon>
        <taxon>Pterygota</taxon>
        <taxon>Neoptera</taxon>
        <taxon>Endopterygota</taxon>
        <taxon>Diptera</taxon>
        <taxon>Brachycera</taxon>
        <taxon>Muscomorpha</taxon>
        <taxon>Ephydroidea</taxon>
        <taxon>Drosophilidae</taxon>
        <taxon>Drosophila</taxon>
    </lineage>
</organism>
<evidence type="ECO:0000256" key="1">
    <source>
        <dbReference type="ARBA" id="ARBA00004141"/>
    </source>
</evidence>
<keyword evidence="8 12" id="KW-0406">Ion transport</keyword>
<evidence type="ECO:0000313" key="14">
    <source>
        <dbReference type="EMBL" id="EDW09547.2"/>
    </source>
</evidence>
<evidence type="ECO:0000256" key="4">
    <source>
        <dbReference type="ARBA" id="ARBA00022461"/>
    </source>
</evidence>
<evidence type="ECO:0000256" key="10">
    <source>
        <dbReference type="ARBA" id="ARBA00023201"/>
    </source>
</evidence>
<evidence type="ECO:0000256" key="6">
    <source>
        <dbReference type="ARBA" id="ARBA00022989"/>
    </source>
</evidence>
<evidence type="ECO:0000256" key="11">
    <source>
        <dbReference type="ARBA" id="ARBA00023303"/>
    </source>
</evidence>
<dbReference type="GO" id="GO:0015280">
    <property type="term" value="F:ligand-gated sodium channel activity"/>
    <property type="evidence" value="ECO:0007669"/>
    <property type="project" value="TreeGrafter"/>
</dbReference>
<evidence type="ECO:0000256" key="12">
    <source>
        <dbReference type="RuleBase" id="RU000679"/>
    </source>
</evidence>
<dbReference type="InParanoid" id="B4KT27"/>
<dbReference type="Gene3D" id="1.10.287.820">
    <property type="entry name" value="Acid-sensing ion channel domain"/>
    <property type="match status" value="1"/>
</dbReference>
<comment type="similarity">
    <text evidence="2 12">Belongs to the amiloride-sensitive sodium channel (TC 1.A.6) family.</text>
</comment>
<dbReference type="HOGENOM" id="CLU_024950_1_1_1"/>
<name>B4KT27_DROMO</name>
<evidence type="ECO:0000256" key="8">
    <source>
        <dbReference type="ARBA" id="ARBA00023065"/>
    </source>
</evidence>
<evidence type="ECO:0000256" key="13">
    <source>
        <dbReference type="SAM" id="Phobius"/>
    </source>
</evidence>
<dbReference type="Gene3D" id="1.10.287.770">
    <property type="entry name" value="YojJ-like"/>
    <property type="match status" value="1"/>
</dbReference>
<evidence type="ECO:0000256" key="9">
    <source>
        <dbReference type="ARBA" id="ARBA00023136"/>
    </source>
</evidence>
<gene>
    <name evidence="14" type="primary">Dmoj\GI20562</name>
    <name evidence="14" type="ORF">Dmoj_GI20562</name>
</gene>
<sequence length="588" mass="67126">MEAKQKSRKSCALLQHSFKKSLKVFLKETGLHGLKFVGDSELNIWERQASVVGLSRILLLRTNCRSFFLIAFVAALAMTCQLISNIYAKWVSTPVIIGISPHATSIRKVPFPAVTVCNMNQFQRSKVLQYREGSPEYDVMKVLCNPRSERVYHSTEADNRAWDTTVNSSNTLKITDFVKNHSQPCHQMLRYCRFNGHVAPCAEIFRLILTDEGLCCVFNFLPAHFIYKSHQVESMSDIEALGYQPVPWNPEAGYPAKLPKHHYPLPGAGTGITMGFTLVLDAQLSEYYCSSTNGPGFKVLFHNPITTPNVKEEGLVLGIGYETNFRLAVSMSEAVPALRSISRQDRQCVFNDEKELLYHRVYTHNYCERECIAQYLYQACTCIPHNYPLIYKNASVCGVKDTECIHQANLPENEHRSDRCRKECLPSCFDLTYTADSLYFPLAKRDFKLANRVVASMNKSYLLDNIAVMHLYYRESAYYGSIKNVYIGFTEFLSNIGGVMGLFMGFSVISIAEMLYFLVLKPLSELIAWKYGSKKLPRIERTPSKQQLNQDNLVWHTRELYPKGMSSNKMQPRGKNAKILLVKDKYKY</sequence>
<keyword evidence="10 12" id="KW-0739">Sodium transport</keyword>
<dbReference type="InterPro" id="IPR001873">
    <property type="entry name" value="ENaC"/>
</dbReference>
<evidence type="ECO:0000256" key="3">
    <source>
        <dbReference type="ARBA" id="ARBA00022448"/>
    </source>
</evidence>
<dbReference type="PhylomeDB" id="B4KT27"/>
<evidence type="ECO:0008006" key="16">
    <source>
        <dbReference type="Google" id="ProtNLM"/>
    </source>
</evidence>
<dbReference type="Proteomes" id="UP000009192">
    <property type="component" value="Unassembled WGS sequence"/>
</dbReference>
<dbReference type="AlphaFoldDB" id="B4KT27"/>
<reference evidence="14 15" key="1">
    <citation type="journal article" date="2007" name="Nature">
        <title>Evolution of genes and genomes on the Drosophila phylogeny.</title>
        <authorList>
            <consortium name="Drosophila 12 Genomes Consortium"/>
            <person name="Clark A.G."/>
            <person name="Eisen M.B."/>
            <person name="Smith D.R."/>
            <person name="Bergman C.M."/>
            <person name="Oliver B."/>
            <person name="Markow T.A."/>
            <person name="Kaufman T.C."/>
            <person name="Kellis M."/>
            <person name="Gelbart W."/>
            <person name="Iyer V.N."/>
            <person name="Pollard D.A."/>
            <person name="Sackton T.B."/>
            <person name="Larracuente A.M."/>
            <person name="Singh N.D."/>
            <person name="Abad J.P."/>
            <person name="Abt D.N."/>
            <person name="Adryan B."/>
            <person name="Aguade M."/>
            <person name="Akashi H."/>
            <person name="Anderson W.W."/>
            <person name="Aquadro C.F."/>
            <person name="Ardell D.H."/>
            <person name="Arguello R."/>
            <person name="Artieri C.G."/>
            <person name="Barbash D.A."/>
            <person name="Barker D."/>
            <person name="Barsanti P."/>
            <person name="Batterham P."/>
            <person name="Batzoglou S."/>
            <person name="Begun D."/>
            <person name="Bhutkar A."/>
            <person name="Blanco E."/>
            <person name="Bosak S.A."/>
            <person name="Bradley R.K."/>
            <person name="Brand A.D."/>
            <person name="Brent M.R."/>
            <person name="Brooks A.N."/>
            <person name="Brown R.H."/>
            <person name="Butlin R.K."/>
            <person name="Caggese C."/>
            <person name="Calvi B.R."/>
            <person name="Bernardo de Carvalho A."/>
            <person name="Caspi A."/>
            <person name="Castrezana S."/>
            <person name="Celniker S.E."/>
            <person name="Chang J.L."/>
            <person name="Chapple C."/>
            <person name="Chatterji S."/>
            <person name="Chinwalla A."/>
            <person name="Civetta A."/>
            <person name="Clifton S.W."/>
            <person name="Comeron J.M."/>
            <person name="Costello J.C."/>
            <person name="Coyne J.A."/>
            <person name="Daub J."/>
            <person name="David R.G."/>
            <person name="Delcher A.L."/>
            <person name="Delehaunty K."/>
            <person name="Do C.B."/>
            <person name="Ebling H."/>
            <person name="Edwards K."/>
            <person name="Eickbush T."/>
            <person name="Evans J.D."/>
            <person name="Filipski A."/>
            <person name="Findeiss S."/>
            <person name="Freyhult E."/>
            <person name="Fulton L."/>
            <person name="Fulton R."/>
            <person name="Garcia A.C."/>
            <person name="Gardiner A."/>
            <person name="Garfield D.A."/>
            <person name="Garvin B.E."/>
            <person name="Gibson G."/>
            <person name="Gilbert D."/>
            <person name="Gnerre S."/>
            <person name="Godfrey J."/>
            <person name="Good R."/>
            <person name="Gotea V."/>
            <person name="Gravely B."/>
            <person name="Greenberg A.J."/>
            <person name="Griffiths-Jones S."/>
            <person name="Gross S."/>
            <person name="Guigo R."/>
            <person name="Gustafson E.A."/>
            <person name="Haerty W."/>
            <person name="Hahn M.W."/>
            <person name="Halligan D.L."/>
            <person name="Halpern A.L."/>
            <person name="Halter G.M."/>
            <person name="Han M.V."/>
            <person name="Heger A."/>
            <person name="Hillier L."/>
            <person name="Hinrichs A.S."/>
            <person name="Holmes I."/>
            <person name="Hoskins R.A."/>
            <person name="Hubisz M.J."/>
            <person name="Hultmark D."/>
            <person name="Huntley M.A."/>
            <person name="Jaffe D.B."/>
            <person name="Jagadeeshan S."/>
            <person name="Jeck W.R."/>
            <person name="Johnson J."/>
            <person name="Jones C.D."/>
            <person name="Jordan W.C."/>
            <person name="Karpen G.H."/>
            <person name="Kataoka E."/>
            <person name="Keightley P.D."/>
            <person name="Kheradpour P."/>
            <person name="Kirkness E.F."/>
            <person name="Koerich L.B."/>
            <person name="Kristiansen K."/>
            <person name="Kudrna D."/>
            <person name="Kulathinal R.J."/>
            <person name="Kumar S."/>
            <person name="Kwok R."/>
            <person name="Lander E."/>
            <person name="Langley C.H."/>
            <person name="Lapoint R."/>
            <person name="Lazzaro B.P."/>
            <person name="Lee S.J."/>
            <person name="Levesque L."/>
            <person name="Li R."/>
            <person name="Lin C.F."/>
            <person name="Lin M.F."/>
            <person name="Lindblad-Toh K."/>
            <person name="Llopart A."/>
            <person name="Long M."/>
            <person name="Low L."/>
            <person name="Lozovsky E."/>
            <person name="Lu J."/>
            <person name="Luo M."/>
            <person name="Machado C.A."/>
            <person name="Makalowski W."/>
            <person name="Marzo M."/>
            <person name="Matsuda M."/>
            <person name="Matzkin L."/>
            <person name="McAllister B."/>
            <person name="McBride C.S."/>
            <person name="McKernan B."/>
            <person name="McKernan K."/>
            <person name="Mendez-Lago M."/>
            <person name="Minx P."/>
            <person name="Mollenhauer M.U."/>
            <person name="Montooth K."/>
            <person name="Mount S.M."/>
            <person name="Mu X."/>
            <person name="Myers E."/>
            <person name="Negre B."/>
            <person name="Newfeld S."/>
            <person name="Nielsen R."/>
            <person name="Noor M.A."/>
            <person name="O'Grady P."/>
            <person name="Pachter L."/>
            <person name="Papaceit M."/>
            <person name="Parisi M.J."/>
            <person name="Parisi M."/>
            <person name="Parts L."/>
            <person name="Pedersen J.S."/>
            <person name="Pesole G."/>
            <person name="Phillippy A.M."/>
            <person name="Ponting C.P."/>
            <person name="Pop M."/>
            <person name="Porcelli D."/>
            <person name="Powell J.R."/>
            <person name="Prohaska S."/>
            <person name="Pruitt K."/>
            <person name="Puig M."/>
            <person name="Quesneville H."/>
            <person name="Ram K.R."/>
            <person name="Rand D."/>
            <person name="Rasmussen M.D."/>
            <person name="Reed L.K."/>
            <person name="Reenan R."/>
            <person name="Reily A."/>
            <person name="Remington K.A."/>
            <person name="Rieger T.T."/>
            <person name="Ritchie M.G."/>
            <person name="Robin C."/>
            <person name="Rogers Y.H."/>
            <person name="Rohde C."/>
            <person name="Rozas J."/>
            <person name="Rubenfield M.J."/>
            <person name="Ruiz A."/>
            <person name="Russo S."/>
            <person name="Salzberg S.L."/>
            <person name="Sanchez-Gracia A."/>
            <person name="Saranga D.J."/>
            <person name="Sato H."/>
            <person name="Schaeffer S.W."/>
            <person name="Schatz M.C."/>
            <person name="Schlenke T."/>
            <person name="Schwartz R."/>
            <person name="Segarra C."/>
            <person name="Singh R.S."/>
            <person name="Sirot L."/>
            <person name="Sirota M."/>
            <person name="Sisneros N.B."/>
            <person name="Smith C.D."/>
            <person name="Smith T.F."/>
            <person name="Spieth J."/>
            <person name="Stage D.E."/>
            <person name="Stark A."/>
            <person name="Stephan W."/>
            <person name="Strausberg R.L."/>
            <person name="Strempel S."/>
            <person name="Sturgill D."/>
            <person name="Sutton G."/>
            <person name="Sutton G.G."/>
            <person name="Tao W."/>
            <person name="Teichmann S."/>
            <person name="Tobari Y.N."/>
            <person name="Tomimura Y."/>
            <person name="Tsolas J.M."/>
            <person name="Valente V.L."/>
            <person name="Venter E."/>
            <person name="Venter J.C."/>
            <person name="Vicario S."/>
            <person name="Vieira F.G."/>
            <person name="Vilella A.J."/>
            <person name="Villasante A."/>
            <person name="Walenz B."/>
            <person name="Wang J."/>
            <person name="Wasserman M."/>
            <person name="Watts T."/>
            <person name="Wilson D."/>
            <person name="Wilson R.K."/>
            <person name="Wing R.A."/>
            <person name="Wolfner M.F."/>
            <person name="Wong A."/>
            <person name="Wong G.K."/>
            <person name="Wu C.I."/>
            <person name="Wu G."/>
            <person name="Yamamoto D."/>
            <person name="Yang H.P."/>
            <person name="Yang S.P."/>
            <person name="Yorke J.A."/>
            <person name="Yoshida K."/>
            <person name="Zdobnov E."/>
            <person name="Zhang P."/>
            <person name="Zhang Y."/>
            <person name="Zimin A.V."/>
            <person name="Baldwin J."/>
            <person name="Abdouelleil A."/>
            <person name="Abdulkadir J."/>
            <person name="Abebe A."/>
            <person name="Abera B."/>
            <person name="Abreu J."/>
            <person name="Acer S.C."/>
            <person name="Aftuck L."/>
            <person name="Alexander A."/>
            <person name="An P."/>
            <person name="Anderson E."/>
            <person name="Anderson S."/>
            <person name="Arachi H."/>
            <person name="Azer M."/>
            <person name="Bachantsang P."/>
            <person name="Barry A."/>
            <person name="Bayul T."/>
            <person name="Berlin A."/>
            <person name="Bessette D."/>
            <person name="Bloom T."/>
            <person name="Blye J."/>
            <person name="Boguslavskiy L."/>
            <person name="Bonnet C."/>
            <person name="Boukhgalter B."/>
            <person name="Bourzgui I."/>
            <person name="Brown A."/>
            <person name="Cahill P."/>
            <person name="Channer S."/>
            <person name="Cheshatsang Y."/>
            <person name="Chuda L."/>
            <person name="Citroen M."/>
            <person name="Collymore A."/>
            <person name="Cooke P."/>
            <person name="Costello M."/>
            <person name="D'Aco K."/>
            <person name="Daza R."/>
            <person name="De Haan G."/>
            <person name="DeGray S."/>
            <person name="DeMaso C."/>
            <person name="Dhargay N."/>
            <person name="Dooley K."/>
            <person name="Dooley E."/>
            <person name="Doricent M."/>
            <person name="Dorje P."/>
            <person name="Dorjee K."/>
            <person name="Dupes A."/>
            <person name="Elong R."/>
            <person name="Falk J."/>
            <person name="Farina A."/>
            <person name="Faro S."/>
            <person name="Ferguson D."/>
            <person name="Fisher S."/>
            <person name="Foley C.D."/>
            <person name="Franke A."/>
            <person name="Friedrich D."/>
            <person name="Gadbois L."/>
            <person name="Gearin G."/>
            <person name="Gearin C.R."/>
            <person name="Giannoukos G."/>
            <person name="Goode T."/>
            <person name="Graham J."/>
            <person name="Grandbois E."/>
            <person name="Grewal S."/>
            <person name="Gyaltsen K."/>
            <person name="Hafez N."/>
            <person name="Hagos B."/>
            <person name="Hall J."/>
            <person name="Henson C."/>
            <person name="Hollinger A."/>
            <person name="Honan T."/>
            <person name="Huard M.D."/>
            <person name="Hughes L."/>
            <person name="Hurhula B."/>
            <person name="Husby M.E."/>
            <person name="Kamat A."/>
            <person name="Kanga B."/>
            <person name="Kashin S."/>
            <person name="Khazanovich D."/>
            <person name="Kisner P."/>
            <person name="Lance K."/>
            <person name="Lara M."/>
            <person name="Lee W."/>
            <person name="Lennon N."/>
            <person name="Letendre F."/>
            <person name="LeVine R."/>
            <person name="Lipovsky A."/>
            <person name="Liu X."/>
            <person name="Liu J."/>
            <person name="Liu S."/>
            <person name="Lokyitsang T."/>
            <person name="Lokyitsang Y."/>
            <person name="Lubonja R."/>
            <person name="Lui A."/>
            <person name="MacDonald P."/>
            <person name="Magnisalis V."/>
            <person name="Maru K."/>
            <person name="Matthews C."/>
            <person name="McCusker W."/>
            <person name="McDonough S."/>
            <person name="Mehta T."/>
            <person name="Meldrim J."/>
            <person name="Meneus L."/>
            <person name="Mihai O."/>
            <person name="Mihalev A."/>
            <person name="Mihova T."/>
            <person name="Mittelman R."/>
            <person name="Mlenga V."/>
            <person name="Montmayeur A."/>
            <person name="Mulrain L."/>
            <person name="Navidi A."/>
            <person name="Naylor J."/>
            <person name="Negash T."/>
            <person name="Nguyen T."/>
            <person name="Nguyen N."/>
            <person name="Nicol R."/>
            <person name="Norbu C."/>
            <person name="Norbu N."/>
            <person name="Novod N."/>
            <person name="O'Neill B."/>
            <person name="Osman S."/>
            <person name="Markiewicz E."/>
            <person name="Oyono O.L."/>
            <person name="Patti C."/>
            <person name="Phunkhang P."/>
            <person name="Pierre F."/>
            <person name="Priest M."/>
            <person name="Raghuraman S."/>
            <person name="Rege F."/>
            <person name="Reyes R."/>
            <person name="Rise C."/>
            <person name="Rogov P."/>
            <person name="Ross K."/>
            <person name="Ryan E."/>
            <person name="Settipalli S."/>
            <person name="Shea T."/>
            <person name="Sherpa N."/>
            <person name="Shi L."/>
            <person name="Shih D."/>
            <person name="Sparrow T."/>
            <person name="Spaulding J."/>
            <person name="Stalker J."/>
            <person name="Stange-Thomann N."/>
            <person name="Stavropoulos S."/>
            <person name="Stone C."/>
            <person name="Strader C."/>
            <person name="Tesfaye S."/>
            <person name="Thomson T."/>
            <person name="Thoulutsang Y."/>
            <person name="Thoulutsang D."/>
            <person name="Topham K."/>
            <person name="Topping I."/>
            <person name="Tsamla T."/>
            <person name="Vassiliev H."/>
            <person name="Vo A."/>
            <person name="Wangchuk T."/>
            <person name="Wangdi T."/>
            <person name="Weiand M."/>
            <person name="Wilkinson J."/>
            <person name="Wilson A."/>
            <person name="Yadav S."/>
            <person name="Young G."/>
            <person name="Yu Q."/>
            <person name="Zembek L."/>
            <person name="Zhong D."/>
            <person name="Zimmer A."/>
            <person name="Zwirko Z."/>
            <person name="Jaffe D.B."/>
            <person name="Alvarez P."/>
            <person name="Brockman W."/>
            <person name="Butler J."/>
            <person name="Chin C."/>
            <person name="Gnerre S."/>
            <person name="Grabherr M."/>
            <person name="Kleber M."/>
            <person name="Mauceli E."/>
            <person name="MacCallum I."/>
        </authorList>
    </citation>
    <scope>NUCLEOTIDE SEQUENCE [LARGE SCALE GENOMIC DNA]</scope>
    <source>
        <strain evidence="15">Tucson 15081-1352.22</strain>
    </source>
</reference>
<dbReference type="PANTHER" id="PTHR11690:SF243">
    <property type="entry name" value="PICKPOCKET 12-RELATED"/>
    <property type="match status" value="1"/>
</dbReference>
<dbReference type="EMBL" id="CH933808">
    <property type="protein sequence ID" value="EDW09547.2"/>
    <property type="molecule type" value="Genomic_DNA"/>
</dbReference>
<dbReference type="PANTHER" id="PTHR11690">
    <property type="entry name" value="AMILORIDE-SENSITIVE SODIUM CHANNEL-RELATED"/>
    <property type="match status" value="1"/>
</dbReference>
<keyword evidence="6 13" id="KW-1133">Transmembrane helix</keyword>
<keyword evidence="15" id="KW-1185">Reference proteome</keyword>
<evidence type="ECO:0000313" key="15">
    <source>
        <dbReference type="Proteomes" id="UP000009192"/>
    </source>
</evidence>
<dbReference type="PRINTS" id="PR01078">
    <property type="entry name" value="AMINACHANNEL"/>
</dbReference>
<dbReference type="GO" id="GO:0005886">
    <property type="term" value="C:plasma membrane"/>
    <property type="evidence" value="ECO:0007669"/>
    <property type="project" value="TreeGrafter"/>
</dbReference>
<keyword evidence="9 13" id="KW-0472">Membrane</keyword>
<dbReference type="eggNOG" id="KOG4294">
    <property type="taxonomic scope" value="Eukaryota"/>
</dbReference>
<accession>B4KT27</accession>
<dbReference type="Pfam" id="PF00858">
    <property type="entry name" value="ASC"/>
    <property type="match status" value="1"/>
</dbReference>
<evidence type="ECO:0000256" key="5">
    <source>
        <dbReference type="ARBA" id="ARBA00022692"/>
    </source>
</evidence>
<keyword evidence="11 12" id="KW-0407">Ion channel</keyword>
<dbReference type="OrthoDB" id="6021021at2759"/>
<keyword evidence="4 12" id="KW-0894">Sodium channel</keyword>